<evidence type="ECO:0000313" key="2">
    <source>
        <dbReference type="EMBL" id="PON37627.1"/>
    </source>
</evidence>
<keyword evidence="3" id="KW-1185">Reference proteome</keyword>
<reference evidence="3" key="1">
    <citation type="submission" date="2016-06" db="EMBL/GenBank/DDBJ databases">
        <title>Parallel loss of symbiosis genes in relatives of nitrogen-fixing non-legume Parasponia.</title>
        <authorList>
            <person name="Van Velzen R."/>
            <person name="Holmer R."/>
            <person name="Bu F."/>
            <person name="Rutten L."/>
            <person name="Van Zeijl A."/>
            <person name="Liu W."/>
            <person name="Santuari L."/>
            <person name="Cao Q."/>
            <person name="Sharma T."/>
            <person name="Shen D."/>
            <person name="Roswanjaya Y."/>
            <person name="Wardhani T."/>
            <person name="Kalhor M.S."/>
            <person name="Jansen J."/>
            <person name="Van den Hoogen J."/>
            <person name="Gungor B."/>
            <person name="Hartog M."/>
            <person name="Hontelez J."/>
            <person name="Verver J."/>
            <person name="Yang W.-C."/>
            <person name="Schijlen E."/>
            <person name="Repin R."/>
            <person name="Schilthuizen M."/>
            <person name="Schranz E."/>
            <person name="Heidstra R."/>
            <person name="Miyata K."/>
            <person name="Fedorova E."/>
            <person name="Kohlen W."/>
            <person name="Bisseling T."/>
            <person name="Smit S."/>
            <person name="Geurts R."/>
        </authorList>
    </citation>
    <scope>NUCLEOTIDE SEQUENCE [LARGE SCALE GENOMIC DNA]</scope>
    <source>
        <strain evidence="3">cv. RG33-2</strain>
    </source>
</reference>
<feature type="region of interest" description="Disordered" evidence="1">
    <location>
        <begin position="1"/>
        <end position="25"/>
    </location>
</feature>
<proteinExistence type="predicted"/>
<dbReference type="EMBL" id="JXTC01000781">
    <property type="protein sequence ID" value="PON37627.1"/>
    <property type="molecule type" value="Genomic_DNA"/>
</dbReference>
<organism evidence="2 3">
    <name type="scientific">Trema orientale</name>
    <name type="common">Charcoal tree</name>
    <name type="synonym">Celtis orientalis</name>
    <dbReference type="NCBI Taxonomy" id="63057"/>
    <lineage>
        <taxon>Eukaryota</taxon>
        <taxon>Viridiplantae</taxon>
        <taxon>Streptophyta</taxon>
        <taxon>Embryophyta</taxon>
        <taxon>Tracheophyta</taxon>
        <taxon>Spermatophyta</taxon>
        <taxon>Magnoliopsida</taxon>
        <taxon>eudicotyledons</taxon>
        <taxon>Gunneridae</taxon>
        <taxon>Pentapetalae</taxon>
        <taxon>rosids</taxon>
        <taxon>fabids</taxon>
        <taxon>Rosales</taxon>
        <taxon>Cannabaceae</taxon>
        <taxon>Trema</taxon>
    </lineage>
</organism>
<accession>A0A2P5AM43</accession>
<dbReference type="InParanoid" id="A0A2P5AM43"/>
<dbReference type="Proteomes" id="UP000237000">
    <property type="component" value="Unassembled WGS sequence"/>
</dbReference>
<evidence type="ECO:0000313" key="3">
    <source>
        <dbReference type="Proteomes" id="UP000237000"/>
    </source>
</evidence>
<evidence type="ECO:0000256" key="1">
    <source>
        <dbReference type="SAM" id="MobiDB-lite"/>
    </source>
</evidence>
<comment type="caution">
    <text evidence="2">The sequence shown here is derived from an EMBL/GenBank/DDBJ whole genome shotgun (WGS) entry which is preliminary data.</text>
</comment>
<gene>
    <name evidence="2" type="ORF">TorRG33x02_346990</name>
</gene>
<protein>
    <submittedName>
        <fullName evidence="2">Uncharacterized protein</fullName>
    </submittedName>
</protein>
<sequence length="79" mass="8808">MVEKCQERPRKSLHAGEEGGRQSTAADLAEECPRWLCLHGALAPPTTHERRRDHLGLLRRSAIEDASRCIAGEDGQCWS</sequence>
<name>A0A2P5AM43_TREOI</name>
<feature type="compositionally biased region" description="Basic and acidic residues" evidence="1">
    <location>
        <begin position="1"/>
        <end position="20"/>
    </location>
</feature>
<dbReference type="AlphaFoldDB" id="A0A2P5AM43"/>